<dbReference type="RefSeq" id="WP_080853340.1">
    <property type="nucleotide sequence ID" value="NZ_LT009776.1"/>
</dbReference>
<dbReference type="Pfam" id="PF00550">
    <property type="entry name" value="PP-binding"/>
    <property type="match status" value="1"/>
</dbReference>
<evidence type="ECO:0000259" key="5">
    <source>
        <dbReference type="PROSITE" id="PS50075"/>
    </source>
</evidence>
<dbReference type="FunFam" id="1.10.1200.10:FF:000005">
    <property type="entry name" value="Nonribosomal peptide synthetase 1"/>
    <property type="match status" value="1"/>
</dbReference>
<dbReference type="GO" id="GO:0031177">
    <property type="term" value="F:phosphopantetheine binding"/>
    <property type="evidence" value="ECO:0007669"/>
    <property type="project" value="TreeGrafter"/>
</dbReference>
<dbReference type="InterPro" id="IPR006162">
    <property type="entry name" value="Ppantetheine_attach_site"/>
</dbReference>
<dbReference type="InterPro" id="IPR036736">
    <property type="entry name" value="ACP-like_sf"/>
</dbReference>
<accession>A0A1S7TST9</accession>
<dbReference type="Gene3D" id="1.10.1200.10">
    <property type="entry name" value="ACP-like"/>
    <property type="match status" value="1"/>
</dbReference>
<feature type="region of interest" description="Disordered" evidence="4">
    <location>
        <begin position="1"/>
        <end position="40"/>
    </location>
</feature>
<dbReference type="InterPro" id="IPR009081">
    <property type="entry name" value="PP-bd_ACP"/>
</dbReference>
<dbReference type="PROSITE" id="PS50075">
    <property type="entry name" value="CARRIER"/>
    <property type="match status" value="1"/>
</dbReference>
<evidence type="ECO:0000313" key="6">
    <source>
        <dbReference type="EMBL" id="CVI57347.1"/>
    </source>
</evidence>
<dbReference type="PROSITE" id="PS00012">
    <property type="entry name" value="PHOSPHOPANTETHEINE"/>
    <property type="match status" value="1"/>
</dbReference>
<organism evidence="6 7">
    <name type="scientific">Agrobacterium deltaense NCPPB 1641</name>
    <dbReference type="NCBI Taxonomy" id="1183425"/>
    <lineage>
        <taxon>Bacteria</taxon>
        <taxon>Pseudomonadati</taxon>
        <taxon>Pseudomonadota</taxon>
        <taxon>Alphaproteobacteria</taxon>
        <taxon>Hyphomicrobiales</taxon>
        <taxon>Rhizobiaceae</taxon>
        <taxon>Rhizobium/Agrobacterium group</taxon>
        <taxon>Agrobacterium</taxon>
    </lineage>
</organism>
<evidence type="ECO:0000256" key="2">
    <source>
        <dbReference type="ARBA" id="ARBA00022450"/>
    </source>
</evidence>
<feature type="compositionally biased region" description="Basic and acidic residues" evidence="4">
    <location>
        <begin position="1"/>
        <end position="22"/>
    </location>
</feature>
<dbReference type="GO" id="GO:0043041">
    <property type="term" value="P:amino acid activation for nonribosomal peptide biosynthetic process"/>
    <property type="evidence" value="ECO:0007669"/>
    <property type="project" value="TreeGrafter"/>
</dbReference>
<feature type="compositionally biased region" description="Polar residues" evidence="4">
    <location>
        <begin position="24"/>
        <end position="36"/>
    </location>
</feature>
<dbReference type="AlphaFoldDB" id="A0A1S7TST9"/>
<keyword evidence="7" id="KW-1185">Reference proteome</keyword>
<keyword evidence="2" id="KW-0596">Phosphopantetheine</keyword>
<gene>
    <name evidence="6" type="ORF">AGR7A_Lc10042</name>
</gene>
<evidence type="ECO:0000313" key="7">
    <source>
        <dbReference type="Proteomes" id="UP000192140"/>
    </source>
</evidence>
<evidence type="ECO:0000256" key="4">
    <source>
        <dbReference type="SAM" id="MobiDB-lite"/>
    </source>
</evidence>
<dbReference type="GO" id="GO:0044550">
    <property type="term" value="P:secondary metabolite biosynthetic process"/>
    <property type="evidence" value="ECO:0007669"/>
    <property type="project" value="TreeGrafter"/>
</dbReference>
<sequence length="120" mass="13204">MSRKSPNEHRDAASSDVSKCDEPSPQTKFTAPSHTTIGGYEAPEGQIERALAHLWQELLGVDQVSRSDNFFELGGNSLLAVKLLQRMREENLLVKVRTLFVSPSLAALAEGVTEVVEVRL</sequence>
<evidence type="ECO:0000256" key="1">
    <source>
        <dbReference type="ARBA" id="ARBA00001957"/>
    </source>
</evidence>
<protein>
    <recommendedName>
        <fullName evidence="5">Carrier domain-containing protein</fullName>
    </recommendedName>
</protein>
<name>A0A1S7TST9_9HYPH</name>
<dbReference type="GO" id="GO:0005737">
    <property type="term" value="C:cytoplasm"/>
    <property type="evidence" value="ECO:0007669"/>
    <property type="project" value="TreeGrafter"/>
</dbReference>
<comment type="caution">
    <text evidence="6">The sequence shown here is derived from an EMBL/GenBank/DDBJ whole genome shotgun (WGS) entry which is preliminary data.</text>
</comment>
<dbReference type="EMBL" id="FCNP01000030">
    <property type="protein sequence ID" value="CVI57347.1"/>
    <property type="molecule type" value="Genomic_DNA"/>
</dbReference>
<feature type="domain" description="Carrier" evidence="5">
    <location>
        <begin position="42"/>
        <end position="116"/>
    </location>
</feature>
<keyword evidence="3" id="KW-0597">Phosphoprotein</keyword>
<dbReference type="Proteomes" id="UP000192140">
    <property type="component" value="Unassembled WGS sequence"/>
</dbReference>
<dbReference type="SUPFAM" id="SSF47336">
    <property type="entry name" value="ACP-like"/>
    <property type="match status" value="1"/>
</dbReference>
<dbReference type="PANTHER" id="PTHR45527">
    <property type="entry name" value="NONRIBOSOMAL PEPTIDE SYNTHETASE"/>
    <property type="match status" value="1"/>
</dbReference>
<comment type="cofactor">
    <cofactor evidence="1">
        <name>pantetheine 4'-phosphate</name>
        <dbReference type="ChEBI" id="CHEBI:47942"/>
    </cofactor>
</comment>
<proteinExistence type="predicted"/>
<reference evidence="6" key="1">
    <citation type="submission" date="2016-01" db="EMBL/GenBank/DDBJ databases">
        <authorList>
            <person name="Regsiter A."/>
            <person name="william w."/>
        </authorList>
    </citation>
    <scope>NUCLEOTIDE SEQUENCE</scope>
    <source>
        <strain evidence="6">NCPPB 1641</strain>
    </source>
</reference>
<dbReference type="PANTHER" id="PTHR45527:SF1">
    <property type="entry name" value="FATTY ACID SYNTHASE"/>
    <property type="match status" value="1"/>
</dbReference>
<evidence type="ECO:0000256" key="3">
    <source>
        <dbReference type="ARBA" id="ARBA00022553"/>
    </source>
</evidence>